<evidence type="ECO:0000313" key="3">
    <source>
        <dbReference type="EMBL" id="NGZ84669.1"/>
    </source>
</evidence>
<dbReference type="Gene3D" id="3.10.450.160">
    <property type="entry name" value="inner membrane protein cigr"/>
    <property type="match status" value="1"/>
</dbReference>
<protein>
    <submittedName>
        <fullName evidence="3">RcnB family protein</fullName>
    </submittedName>
</protein>
<dbReference type="InterPro" id="IPR024572">
    <property type="entry name" value="RcnB"/>
</dbReference>
<name>A0ABX0FJD0_9BURK</name>
<organism evidence="3 4">
    <name type="scientific">Duganella aceris</name>
    <dbReference type="NCBI Taxonomy" id="2703883"/>
    <lineage>
        <taxon>Bacteria</taxon>
        <taxon>Pseudomonadati</taxon>
        <taxon>Pseudomonadota</taxon>
        <taxon>Betaproteobacteria</taxon>
        <taxon>Burkholderiales</taxon>
        <taxon>Oxalobacteraceae</taxon>
        <taxon>Telluria group</taxon>
        <taxon>Duganella</taxon>
    </lineage>
</organism>
<comment type="caution">
    <text evidence="3">The sequence shown here is derived from an EMBL/GenBank/DDBJ whole genome shotgun (WGS) entry which is preliminary data.</text>
</comment>
<dbReference type="Pfam" id="PF11776">
    <property type="entry name" value="RcnB"/>
    <property type="match status" value="1"/>
</dbReference>
<dbReference type="EMBL" id="JAADJT010000004">
    <property type="protein sequence ID" value="NGZ84669.1"/>
    <property type="molecule type" value="Genomic_DNA"/>
</dbReference>
<keyword evidence="2" id="KW-0732">Signal</keyword>
<dbReference type="Proteomes" id="UP000666369">
    <property type="component" value="Unassembled WGS sequence"/>
</dbReference>
<sequence length="137" mass="15273">MNKKIIIAAVLAAYLGAVGAASAQDRGNRDNDRGNGKSRGDQRDDRRDDHDNGDRRNDRNDYRHDDRGGDRGAGPRHDLRKGGRLPSEYRGRQYVVDDWRGHRLSAPPRGYHWVQTGGDYVLVAVATGIIANLLLNN</sequence>
<dbReference type="RefSeq" id="WP_166102078.1">
    <property type="nucleotide sequence ID" value="NZ_JAADJT010000004.1"/>
</dbReference>
<feature type="region of interest" description="Disordered" evidence="1">
    <location>
        <begin position="20"/>
        <end position="87"/>
    </location>
</feature>
<feature type="chain" id="PRO_5046521330" evidence="2">
    <location>
        <begin position="24"/>
        <end position="137"/>
    </location>
</feature>
<reference evidence="3 4" key="1">
    <citation type="submission" date="2020-01" db="EMBL/GenBank/DDBJ databases">
        <authorList>
            <person name="Lee S.D."/>
        </authorList>
    </citation>
    <scope>NUCLEOTIDE SEQUENCE [LARGE SCALE GENOMIC DNA]</scope>
    <source>
        <strain evidence="3 4">SAP-35</strain>
    </source>
</reference>
<proteinExistence type="predicted"/>
<feature type="compositionally biased region" description="Basic and acidic residues" evidence="1">
    <location>
        <begin position="26"/>
        <end position="87"/>
    </location>
</feature>
<keyword evidence="4" id="KW-1185">Reference proteome</keyword>
<evidence type="ECO:0000256" key="2">
    <source>
        <dbReference type="SAM" id="SignalP"/>
    </source>
</evidence>
<feature type="signal peptide" evidence="2">
    <location>
        <begin position="1"/>
        <end position="23"/>
    </location>
</feature>
<gene>
    <name evidence="3" type="ORF">GW587_10400</name>
</gene>
<evidence type="ECO:0000256" key="1">
    <source>
        <dbReference type="SAM" id="MobiDB-lite"/>
    </source>
</evidence>
<evidence type="ECO:0000313" key="4">
    <source>
        <dbReference type="Proteomes" id="UP000666369"/>
    </source>
</evidence>
<accession>A0ABX0FJD0</accession>
<reference evidence="4" key="2">
    <citation type="submission" date="2023-07" db="EMBL/GenBank/DDBJ databases">
        <title>Duganella aceri sp. nov., isolated from tree sap.</title>
        <authorList>
            <person name="Kim I.S."/>
        </authorList>
    </citation>
    <scope>NUCLEOTIDE SEQUENCE [LARGE SCALE GENOMIC DNA]</scope>
    <source>
        <strain evidence="4">SAP-35</strain>
    </source>
</reference>